<organism evidence="1 2">
    <name type="scientific">Candidatus Gallimonas intestinavium</name>
    <dbReference type="NCBI Taxonomy" id="2838603"/>
    <lineage>
        <taxon>Bacteria</taxon>
        <taxon>Bacillati</taxon>
        <taxon>Bacillota</taxon>
        <taxon>Clostridia</taxon>
        <taxon>Candidatus Gallimonas</taxon>
    </lineage>
</organism>
<proteinExistence type="predicted"/>
<reference evidence="1" key="2">
    <citation type="submission" date="2021-04" db="EMBL/GenBank/DDBJ databases">
        <authorList>
            <person name="Gilroy R."/>
        </authorList>
    </citation>
    <scope>NUCLEOTIDE SEQUENCE</scope>
    <source>
        <strain evidence="1">ChiW7-2402</strain>
    </source>
</reference>
<gene>
    <name evidence="1" type="ORF">H9964_04330</name>
</gene>
<sequence>MISKLDLLKLFSQYDGEISEGDFTPEELEGYLREMCGEEHPLSPAEWKARYFAYYDDVKDKSLKKQDW</sequence>
<comment type="caution">
    <text evidence="1">The sequence shown here is derived from an EMBL/GenBank/DDBJ whole genome shotgun (WGS) entry which is preliminary data.</text>
</comment>
<evidence type="ECO:0000313" key="2">
    <source>
        <dbReference type="Proteomes" id="UP000824102"/>
    </source>
</evidence>
<dbReference type="AlphaFoldDB" id="A0A9D2JZW3"/>
<name>A0A9D2JZW3_9FIRM</name>
<protein>
    <submittedName>
        <fullName evidence="1">Uncharacterized protein</fullName>
    </submittedName>
</protein>
<reference evidence="1" key="1">
    <citation type="journal article" date="2021" name="PeerJ">
        <title>Extensive microbial diversity within the chicken gut microbiome revealed by metagenomics and culture.</title>
        <authorList>
            <person name="Gilroy R."/>
            <person name="Ravi A."/>
            <person name="Getino M."/>
            <person name="Pursley I."/>
            <person name="Horton D.L."/>
            <person name="Alikhan N.F."/>
            <person name="Baker D."/>
            <person name="Gharbi K."/>
            <person name="Hall N."/>
            <person name="Watson M."/>
            <person name="Adriaenssens E.M."/>
            <person name="Foster-Nyarko E."/>
            <person name="Jarju S."/>
            <person name="Secka A."/>
            <person name="Antonio M."/>
            <person name="Oren A."/>
            <person name="Chaudhuri R.R."/>
            <person name="La Ragione R."/>
            <person name="Hildebrand F."/>
            <person name="Pallen M.J."/>
        </authorList>
    </citation>
    <scope>NUCLEOTIDE SEQUENCE</scope>
    <source>
        <strain evidence="1">ChiW7-2402</strain>
    </source>
</reference>
<evidence type="ECO:0000313" key="1">
    <source>
        <dbReference type="EMBL" id="HIZ72787.1"/>
    </source>
</evidence>
<dbReference type="EMBL" id="DXBB01000062">
    <property type="protein sequence ID" value="HIZ72787.1"/>
    <property type="molecule type" value="Genomic_DNA"/>
</dbReference>
<accession>A0A9D2JZW3</accession>
<dbReference type="Proteomes" id="UP000824102">
    <property type="component" value="Unassembled WGS sequence"/>
</dbReference>